<proteinExistence type="predicted"/>
<accession>A0A4Y2RUR0</accession>
<reference evidence="1 2" key="1">
    <citation type="journal article" date="2019" name="Sci. Rep.">
        <title>Orb-weaving spider Araneus ventricosus genome elucidates the spidroin gene catalogue.</title>
        <authorList>
            <person name="Kono N."/>
            <person name="Nakamura H."/>
            <person name="Ohtoshi R."/>
            <person name="Moran D.A.P."/>
            <person name="Shinohara A."/>
            <person name="Yoshida Y."/>
            <person name="Fujiwara M."/>
            <person name="Mori M."/>
            <person name="Tomita M."/>
            <person name="Arakawa K."/>
        </authorList>
    </citation>
    <scope>NUCLEOTIDE SEQUENCE [LARGE SCALE GENOMIC DNA]</scope>
</reference>
<sequence length="122" mass="13939">MRSWFSRFHIPTHGIRKDNLFGFDLGDGKPIARRIPPGCYETIPDIQNEMYLESFKNKIVMIYHPVIKGVKIKTKGQAKTILYNETSELLGFEKGKFSGNVESPYITDPSAAFPVIYTVEPR</sequence>
<dbReference type="AlphaFoldDB" id="A0A4Y2RUR0"/>
<gene>
    <name evidence="1" type="ORF">AVEN_112959_1</name>
</gene>
<dbReference type="Proteomes" id="UP000499080">
    <property type="component" value="Unassembled WGS sequence"/>
</dbReference>
<keyword evidence="2" id="KW-1185">Reference proteome</keyword>
<dbReference type="EMBL" id="BGPR01018371">
    <property type="protein sequence ID" value="GBN78999.1"/>
    <property type="molecule type" value="Genomic_DNA"/>
</dbReference>
<name>A0A4Y2RUR0_ARAVE</name>
<evidence type="ECO:0000313" key="2">
    <source>
        <dbReference type="Proteomes" id="UP000499080"/>
    </source>
</evidence>
<comment type="caution">
    <text evidence="1">The sequence shown here is derived from an EMBL/GenBank/DDBJ whole genome shotgun (WGS) entry which is preliminary data.</text>
</comment>
<organism evidence="1 2">
    <name type="scientific">Araneus ventricosus</name>
    <name type="common">Orbweaver spider</name>
    <name type="synonym">Epeira ventricosa</name>
    <dbReference type="NCBI Taxonomy" id="182803"/>
    <lineage>
        <taxon>Eukaryota</taxon>
        <taxon>Metazoa</taxon>
        <taxon>Ecdysozoa</taxon>
        <taxon>Arthropoda</taxon>
        <taxon>Chelicerata</taxon>
        <taxon>Arachnida</taxon>
        <taxon>Araneae</taxon>
        <taxon>Araneomorphae</taxon>
        <taxon>Entelegynae</taxon>
        <taxon>Araneoidea</taxon>
        <taxon>Araneidae</taxon>
        <taxon>Araneus</taxon>
    </lineage>
</organism>
<evidence type="ECO:0000313" key="1">
    <source>
        <dbReference type="EMBL" id="GBN78999.1"/>
    </source>
</evidence>
<protein>
    <submittedName>
        <fullName evidence="1">Uncharacterized protein</fullName>
    </submittedName>
</protein>
<dbReference type="OrthoDB" id="6413258at2759"/>